<keyword evidence="6 9" id="KW-0812">Transmembrane</keyword>
<evidence type="ECO:0000256" key="2">
    <source>
        <dbReference type="ARBA" id="ARBA00004953"/>
    </source>
</evidence>
<name>A0A553UJE6_9DEIO</name>
<comment type="caution">
    <text evidence="10">The sequence shown here is derived from an EMBL/GenBank/DDBJ whole genome shotgun (WGS) entry which is preliminary data.</text>
</comment>
<dbReference type="PANTHER" id="PTHR34308:SF1">
    <property type="entry name" value="COBALAMIN BIOSYNTHESIS PROTEIN CBIB"/>
    <property type="match status" value="1"/>
</dbReference>
<accession>A0A553UJE6</accession>
<evidence type="ECO:0000256" key="3">
    <source>
        <dbReference type="ARBA" id="ARBA00006263"/>
    </source>
</evidence>
<evidence type="ECO:0000256" key="1">
    <source>
        <dbReference type="ARBA" id="ARBA00004651"/>
    </source>
</evidence>
<evidence type="ECO:0000256" key="7">
    <source>
        <dbReference type="ARBA" id="ARBA00022989"/>
    </source>
</evidence>
<dbReference type="GO" id="GO:0048472">
    <property type="term" value="F:threonine-phosphate decarboxylase activity"/>
    <property type="evidence" value="ECO:0007669"/>
    <property type="project" value="InterPro"/>
</dbReference>
<keyword evidence="7 9" id="KW-1133">Transmembrane helix</keyword>
<evidence type="ECO:0000256" key="5">
    <source>
        <dbReference type="ARBA" id="ARBA00022573"/>
    </source>
</evidence>
<gene>
    <name evidence="9 10" type="primary">cobD</name>
    <name evidence="10" type="ORF">FNU79_16955</name>
</gene>
<comment type="subcellular location">
    <subcellularLocation>
        <location evidence="1 9">Cell membrane</location>
        <topology evidence="1 9">Multi-pass membrane protein</topology>
    </subcellularLocation>
</comment>
<dbReference type="GO" id="GO:0015420">
    <property type="term" value="F:ABC-type vitamin B12 transporter activity"/>
    <property type="evidence" value="ECO:0007669"/>
    <property type="project" value="UniProtKB-UniRule"/>
</dbReference>
<proteinExistence type="inferred from homology"/>
<dbReference type="NCBIfam" id="TIGR00380">
    <property type="entry name" value="cobal_cbiB"/>
    <property type="match status" value="1"/>
</dbReference>
<protein>
    <recommendedName>
        <fullName evidence="9">Cobalamin biosynthesis protein CobD</fullName>
    </recommendedName>
</protein>
<comment type="pathway">
    <text evidence="2 9">Cofactor biosynthesis; adenosylcobalamin biosynthesis.</text>
</comment>
<organism evidence="10 11">
    <name type="scientific">Deinococcus detaillensis</name>
    <dbReference type="NCBI Taxonomy" id="2592048"/>
    <lineage>
        <taxon>Bacteria</taxon>
        <taxon>Thermotogati</taxon>
        <taxon>Deinococcota</taxon>
        <taxon>Deinococci</taxon>
        <taxon>Deinococcales</taxon>
        <taxon>Deinococcaceae</taxon>
        <taxon>Deinococcus</taxon>
    </lineage>
</organism>
<dbReference type="GO" id="GO:0005886">
    <property type="term" value="C:plasma membrane"/>
    <property type="evidence" value="ECO:0007669"/>
    <property type="project" value="UniProtKB-SubCell"/>
</dbReference>
<keyword evidence="8 9" id="KW-0472">Membrane</keyword>
<keyword evidence="4 9" id="KW-1003">Cell membrane</keyword>
<dbReference type="InterPro" id="IPR004485">
    <property type="entry name" value="Cobalamin_biosynth_CobD/CbiB"/>
</dbReference>
<evidence type="ECO:0000313" key="11">
    <source>
        <dbReference type="Proteomes" id="UP000316092"/>
    </source>
</evidence>
<evidence type="ECO:0000256" key="9">
    <source>
        <dbReference type="HAMAP-Rule" id="MF_00024"/>
    </source>
</evidence>
<dbReference type="EMBL" id="VKDB01000032">
    <property type="protein sequence ID" value="TSA80141.1"/>
    <property type="molecule type" value="Genomic_DNA"/>
</dbReference>
<dbReference type="OrthoDB" id="9811967at2"/>
<dbReference type="PANTHER" id="PTHR34308">
    <property type="entry name" value="COBALAMIN BIOSYNTHESIS PROTEIN CBIB"/>
    <property type="match status" value="1"/>
</dbReference>
<comment type="similarity">
    <text evidence="3 9">Belongs to the CobD/CbiB family.</text>
</comment>
<dbReference type="Proteomes" id="UP000316092">
    <property type="component" value="Unassembled WGS sequence"/>
</dbReference>
<dbReference type="Pfam" id="PF03186">
    <property type="entry name" value="CobD_Cbib"/>
    <property type="match status" value="1"/>
</dbReference>
<sequence>MLRRAVLLALALDAWGEPPAHFHPVVWMGNYLKWARQQWRGQTPFLQLAEGTLTWTLGAVISAAAGQQARRLPWWAQGVLLKPLLARRALFDAVRAVHSALAHDDLPEARRLLSWHLVSRDTAELSACEVAGAAIESLAENLSDSLIAPLLAYRVGGLRLAALYRYANTADAMWGYRTPELEWVGKPAARTDDLLNLAPSRLTALCALVVAGQPKAWRVWWQDRYVTTSPNAGHPMSAFAGALGIRLDKRGVYTLNPAGRSPCAADLPRALQLAERTFGLALLVLLVKRKSRA</sequence>
<evidence type="ECO:0000256" key="6">
    <source>
        <dbReference type="ARBA" id="ARBA00022692"/>
    </source>
</evidence>
<evidence type="ECO:0000256" key="4">
    <source>
        <dbReference type="ARBA" id="ARBA00022475"/>
    </source>
</evidence>
<reference evidence="10 11" key="1">
    <citation type="submission" date="2019-07" db="EMBL/GenBank/DDBJ databases">
        <title>Deinococcus detaillus sp. nov., isolated from humus soil in Antarctica.</title>
        <authorList>
            <person name="Zhang K."/>
        </authorList>
    </citation>
    <scope>NUCLEOTIDE SEQUENCE [LARGE SCALE GENOMIC DNA]</scope>
    <source>
        <strain evidence="10 11">H1</strain>
    </source>
</reference>
<dbReference type="AlphaFoldDB" id="A0A553UJE6"/>
<comment type="function">
    <text evidence="9">Converts cobyric acid to cobinamide by the addition of aminopropanol on the F carboxylic group.</text>
</comment>
<evidence type="ECO:0000256" key="8">
    <source>
        <dbReference type="ARBA" id="ARBA00023136"/>
    </source>
</evidence>
<keyword evidence="5 9" id="KW-0169">Cobalamin biosynthesis</keyword>
<keyword evidence="11" id="KW-1185">Reference proteome</keyword>
<dbReference type="UniPathway" id="UPA00148"/>
<dbReference type="GO" id="GO:0009236">
    <property type="term" value="P:cobalamin biosynthetic process"/>
    <property type="evidence" value="ECO:0007669"/>
    <property type="project" value="UniProtKB-UniRule"/>
</dbReference>
<evidence type="ECO:0000313" key="10">
    <source>
        <dbReference type="EMBL" id="TSA80141.1"/>
    </source>
</evidence>
<dbReference type="HAMAP" id="MF_00024">
    <property type="entry name" value="CobD_CbiB"/>
    <property type="match status" value="1"/>
</dbReference>